<keyword evidence="3" id="KW-1185">Reference proteome</keyword>
<sequence>MRPWQSFFRRALLSASIGLAALLGGSAAADDTHVLIVAHPSLAVSNLSTEDLTRIYLLRQSLWPDGAMVVPVNREASSPVRSLFTTAVLQQTANALANHWQQMHFKGKNPPLVQESDQAVLAFVQKVPGAVGYVSADTPVGDGVKVLGKLP</sequence>
<reference evidence="2" key="1">
    <citation type="submission" date="2019-06" db="EMBL/GenBank/DDBJ databases">
        <title>Complete genome sequence of Methylogaea oryzae strain JCM16910.</title>
        <authorList>
            <person name="Asakawa S."/>
        </authorList>
    </citation>
    <scope>NUCLEOTIDE SEQUENCE</scope>
    <source>
        <strain evidence="2">E10</strain>
    </source>
</reference>
<evidence type="ECO:0000313" key="2">
    <source>
        <dbReference type="EMBL" id="BBL72306.1"/>
    </source>
</evidence>
<keyword evidence="1" id="KW-0732">Signal</keyword>
<feature type="chain" id="PRO_5034131033" description="PBP domain-containing protein" evidence="1">
    <location>
        <begin position="30"/>
        <end position="151"/>
    </location>
</feature>
<evidence type="ECO:0000256" key="1">
    <source>
        <dbReference type="SAM" id="SignalP"/>
    </source>
</evidence>
<dbReference type="KEGG" id="moz:MoryE10_29120"/>
<organism evidence="2 3">
    <name type="scientific">Methylogaea oryzae</name>
    <dbReference type="NCBI Taxonomy" id="1295382"/>
    <lineage>
        <taxon>Bacteria</taxon>
        <taxon>Pseudomonadati</taxon>
        <taxon>Pseudomonadota</taxon>
        <taxon>Gammaproteobacteria</taxon>
        <taxon>Methylococcales</taxon>
        <taxon>Methylococcaceae</taxon>
        <taxon>Methylogaea</taxon>
    </lineage>
</organism>
<dbReference type="Proteomes" id="UP000824988">
    <property type="component" value="Chromosome"/>
</dbReference>
<proteinExistence type="predicted"/>
<evidence type="ECO:0000313" key="3">
    <source>
        <dbReference type="Proteomes" id="UP000824988"/>
    </source>
</evidence>
<accession>A0A8D4VR58</accession>
<feature type="signal peptide" evidence="1">
    <location>
        <begin position="1"/>
        <end position="29"/>
    </location>
</feature>
<protein>
    <recommendedName>
        <fullName evidence="4">PBP domain-containing protein</fullName>
    </recommendedName>
</protein>
<dbReference type="AlphaFoldDB" id="A0A8D4VR58"/>
<evidence type="ECO:0008006" key="4">
    <source>
        <dbReference type="Google" id="ProtNLM"/>
    </source>
</evidence>
<dbReference type="EMBL" id="AP019782">
    <property type="protein sequence ID" value="BBL72306.1"/>
    <property type="molecule type" value="Genomic_DNA"/>
</dbReference>
<gene>
    <name evidence="2" type="ORF">MoryE10_29120</name>
</gene>
<name>A0A8D4VR58_9GAMM</name>